<dbReference type="Proteomes" id="UP000478052">
    <property type="component" value="Unassembled WGS sequence"/>
</dbReference>
<gene>
    <name evidence="1" type="ORF">FWK35_00010569</name>
</gene>
<name>A0A6G0Z8T4_APHCR</name>
<evidence type="ECO:0000313" key="2">
    <source>
        <dbReference type="Proteomes" id="UP000478052"/>
    </source>
</evidence>
<keyword evidence="2" id="KW-1185">Reference proteome</keyword>
<reference evidence="1 2" key="1">
    <citation type="submission" date="2019-08" db="EMBL/GenBank/DDBJ databases">
        <title>Whole genome of Aphis craccivora.</title>
        <authorList>
            <person name="Voronova N.V."/>
            <person name="Shulinski R.S."/>
            <person name="Bandarenka Y.V."/>
            <person name="Zhorov D.G."/>
            <person name="Warner D."/>
        </authorList>
    </citation>
    <scope>NUCLEOTIDE SEQUENCE [LARGE SCALE GENOMIC DNA]</scope>
    <source>
        <strain evidence="1">180601</strain>
        <tissue evidence="1">Whole Body</tissue>
    </source>
</reference>
<comment type="caution">
    <text evidence="1">The sequence shown here is derived from an EMBL/GenBank/DDBJ whole genome shotgun (WGS) entry which is preliminary data.</text>
</comment>
<dbReference type="AlphaFoldDB" id="A0A6G0Z8T4"/>
<proteinExistence type="predicted"/>
<keyword evidence="1" id="KW-0067">ATP-binding</keyword>
<sequence>MGSLYVTFSRVERPGHLYVYAPQNKTLNVVYEEVLT</sequence>
<keyword evidence="1" id="KW-0378">Hydrolase</keyword>
<accession>A0A6G0Z8T4</accession>
<keyword evidence="1" id="KW-0547">Nucleotide-binding</keyword>
<protein>
    <submittedName>
        <fullName evidence="1">ATP-dependent DNA helicase RRM3-like</fullName>
    </submittedName>
</protein>
<dbReference type="EMBL" id="VUJU01001051">
    <property type="protein sequence ID" value="KAF0767054.1"/>
    <property type="molecule type" value="Genomic_DNA"/>
</dbReference>
<keyword evidence="1" id="KW-0347">Helicase</keyword>
<evidence type="ECO:0000313" key="1">
    <source>
        <dbReference type="EMBL" id="KAF0767054.1"/>
    </source>
</evidence>
<organism evidence="1 2">
    <name type="scientific">Aphis craccivora</name>
    <name type="common">Cowpea aphid</name>
    <dbReference type="NCBI Taxonomy" id="307492"/>
    <lineage>
        <taxon>Eukaryota</taxon>
        <taxon>Metazoa</taxon>
        <taxon>Ecdysozoa</taxon>
        <taxon>Arthropoda</taxon>
        <taxon>Hexapoda</taxon>
        <taxon>Insecta</taxon>
        <taxon>Pterygota</taxon>
        <taxon>Neoptera</taxon>
        <taxon>Paraneoptera</taxon>
        <taxon>Hemiptera</taxon>
        <taxon>Sternorrhyncha</taxon>
        <taxon>Aphidomorpha</taxon>
        <taxon>Aphidoidea</taxon>
        <taxon>Aphididae</taxon>
        <taxon>Aphidini</taxon>
        <taxon>Aphis</taxon>
        <taxon>Aphis</taxon>
    </lineage>
</organism>
<dbReference type="GO" id="GO:0004386">
    <property type="term" value="F:helicase activity"/>
    <property type="evidence" value="ECO:0007669"/>
    <property type="project" value="UniProtKB-KW"/>
</dbReference>